<accession>A0A6J4VRI4</accession>
<evidence type="ECO:0000256" key="8">
    <source>
        <dbReference type="ARBA" id="ARBA00022737"/>
    </source>
</evidence>
<feature type="binding site" description="type 1 copper site" evidence="12">
    <location>
        <position position="162"/>
    </location>
    <ligand>
        <name>Cu cation</name>
        <dbReference type="ChEBI" id="CHEBI:23378"/>
        <label>1</label>
    </ligand>
</feature>
<evidence type="ECO:0000256" key="12">
    <source>
        <dbReference type="PIRSR" id="PIRSR601287-1"/>
    </source>
</evidence>
<dbReference type="GO" id="GO:0005507">
    <property type="term" value="F:copper ion binding"/>
    <property type="evidence" value="ECO:0007669"/>
    <property type="project" value="InterPro"/>
</dbReference>
<evidence type="ECO:0000259" key="15">
    <source>
        <dbReference type="Pfam" id="PF07732"/>
    </source>
</evidence>
<dbReference type="PANTHER" id="PTHR11709:SF394">
    <property type="entry name" value="FI03373P-RELATED"/>
    <property type="match status" value="1"/>
</dbReference>
<evidence type="ECO:0000256" key="9">
    <source>
        <dbReference type="ARBA" id="ARBA00023002"/>
    </source>
</evidence>
<dbReference type="PROSITE" id="PS51318">
    <property type="entry name" value="TAT"/>
    <property type="match status" value="1"/>
</dbReference>
<dbReference type="InterPro" id="IPR011706">
    <property type="entry name" value="Cu-oxidase_C"/>
</dbReference>
<keyword evidence="10 12" id="KW-0186">Copper</keyword>
<keyword evidence="7 12" id="KW-0479">Metal-binding</keyword>
<dbReference type="Pfam" id="PF07731">
    <property type="entry name" value="Cu-oxidase_2"/>
    <property type="match status" value="1"/>
</dbReference>
<feature type="domain" description="Plastocyanin-like" evidence="15">
    <location>
        <begin position="124"/>
        <end position="224"/>
    </location>
</feature>
<feature type="binding site" description="type 1 copper site" evidence="12">
    <location>
        <position position="210"/>
    </location>
    <ligand>
        <name>Cu cation</name>
        <dbReference type="ChEBI" id="CHEBI:23378"/>
        <label>1</label>
    </ligand>
</feature>
<organism evidence="16">
    <name type="scientific">uncultured Thermomicrobiales bacterium</name>
    <dbReference type="NCBI Taxonomy" id="1645740"/>
    <lineage>
        <taxon>Bacteria</taxon>
        <taxon>Pseudomonadati</taxon>
        <taxon>Thermomicrobiota</taxon>
        <taxon>Thermomicrobia</taxon>
        <taxon>Thermomicrobiales</taxon>
        <taxon>environmental samples</taxon>
    </lineage>
</organism>
<evidence type="ECO:0000256" key="13">
    <source>
        <dbReference type="SAM" id="MobiDB-lite"/>
    </source>
</evidence>
<comment type="cofactor">
    <cofactor evidence="1 12">
        <name>Cu(+)</name>
        <dbReference type="ChEBI" id="CHEBI:49552"/>
    </cofactor>
</comment>
<feature type="binding site" description="type 1 copper site" evidence="12">
    <location>
        <position position="357"/>
    </location>
    <ligand>
        <name>Cu cation</name>
        <dbReference type="ChEBI" id="CHEBI:23378"/>
        <label>1</label>
    </ligand>
</feature>
<dbReference type="AlphaFoldDB" id="A0A6J4VRI4"/>
<dbReference type="Pfam" id="PF07732">
    <property type="entry name" value="Cu-oxidase_3"/>
    <property type="match status" value="1"/>
</dbReference>
<protein>
    <recommendedName>
        <fullName evidence="6">Copper-containing nitrite reductase</fullName>
        <ecNumber evidence="5">1.7.2.1</ecNumber>
    </recommendedName>
</protein>
<name>A0A6J4VRI4_9BACT</name>
<feature type="region of interest" description="Disordered" evidence="13">
    <location>
        <begin position="31"/>
        <end position="62"/>
    </location>
</feature>
<sequence length="373" mass="41114">MDRLDRRALLRVGASGGALVGAAAGLPLLLPPGGTAADHPGHETTPPAGGSAPELAQPEEHAGHSLSATLGDVDVARMGFDPSVLVSAFDYGEATTMADGTVVREFEVNAIDREIEIAPGVFFPAWTFNGQVPGPTLRANEGERLRVHFGNGSAHPHTMHFHGIHSAFHDGVTGIGRSDIEPGERHVYEFEAKPFGSHLYHCHSTPLKRHIHKGLYGSYIVNPDPKRHGDAAKRRHPDHPESAEWQEFVMVMNAFDTTFDAGNEVYAVNTVAFHYMKHPIPVDRARPVRVYLSNLVEFDLVNSFHLHANFFDYYDTGTTLEPTLRTVDTISQVQGQRGILEFSYKDHEPGLYMFHAHVSEFAELGWMGVFDVR</sequence>
<dbReference type="PRINTS" id="PR00695">
    <property type="entry name" value="CUNO2RDTASE"/>
</dbReference>
<dbReference type="GO" id="GO:0050421">
    <property type="term" value="F:nitrite reductase (NO-forming) activity"/>
    <property type="evidence" value="ECO:0007669"/>
    <property type="project" value="UniProtKB-EC"/>
</dbReference>
<comment type="cofactor">
    <cofactor evidence="2 12">
        <name>Cu(2+)</name>
        <dbReference type="ChEBI" id="CHEBI:29036"/>
    </cofactor>
</comment>
<feature type="domain" description="Plastocyanin-like" evidence="14">
    <location>
        <begin position="261"/>
        <end position="373"/>
    </location>
</feature>
<evidence type="ECO:0000259" key="14">
    <source>
        <dbReference type="Pfam" id="PF07731"/>
    </source>
</evidence>
<dbReference type="InterPro" id="IPR011707">
    <property type="entry name" value="Cu-oxidase-like_N"/>
</dbReference>
<evidence type="ECO:0000256" key="3">
    <source>
        <dbReference type="ARBA" id="ARBA00010609"/>
    </source>
</evidence>
<evidence type="ECO:0000256" key="11">
    <source>
        <dbReference type="ARBA" id="ARBA00049340"/>
    </source>
</evidence>
<comment type="similarity">
    <text evidence="3">Belongs to the multicopper oxidase family.</text>
</comment>
<feature type="binding site" description="type 1 copper site" evidence="12">
    <location>
        <position position="157"/>
    </location>
    <ligand>
        <name>Cu cation</name>
        <dbReference type="ChEBI" id="CHEBI:23378"/>
        <label>1</label>
    </ligand>
</feature>
<dbReference type="SUPFAM" id="SSF49503">
    <property type="entry name" value="Cupredoxins"/>
    <property type="match status" value="2"/>
</dbReference>
<dbReference type="CDD" id="cd11024">
    <property type="entry name" value="CuRO_1_2DMCO_NIR_like"/>
    <property type="match status" value="1"/>
</dbReference>
<evidence type="ECO:0000313" key="16">
    <source>
        <dbReference type="EMBL" id="CAA9587038.1"/>
    </source>
</evidence>
<dbReference type="InterPro" id="IPR006311">
    <property type="entry name" value="TAT_signal"/>
</dbReference>
<dbReference type="InterPro" id="IPR045087">
    <property type="entry name" value="Cu-oxidase_fam"/>
</dbReference>
<dbReference type="InterPro" id="IPR001287">
    <property type="entry name" value="NO2-reductase_Cu"/>
</dbReference>
<dbReference type="PANTHER" id="PTHR11709">
    <property type="entry name" value="MULTI-COPPER OXIDASE"/>
    <property type="match status" value="1"/>
</dbReference>
<keyword evidence="8" id="KW-0677">Repeat</keyword>
<evidence type="ECO:0000256" key="6">
    <source>
        <dbReference type="ARBA" id="ARBA00017290"/>
    </source>
</evidence>
<dbReference type="Gene3D" id="2.60.40.420">
    <property type="entry name" value="Cupredoxins - blue copper proteins"/>
    <property type="match status" value="2"/>
</dbReference>
<evidence type="ECO:0000256" key="4">
    <source>
        <dbReference type="ARBA" id="ARBA00011233"/>
    </source>
</evidence>
<feature type="binding site" description="type 1 copper site" evidence="12">
    <location>
        <position position="202"/>
    </location>
    <ligand>
        <name>Cu cation</name>
        <dbReference type="ChEBI" id="CHEBI:23378"/>
        <label>1</label>
    </ligand>
</feature>
<reference evidence="16" key="1">
    <citation type="submission" date="2020-02" db="EMBL/GenBank/DDBJ databases">
        <authorList>
            <person name="Meier V. D."/>
        </authorList>
    </citation>
    <scope>NUCLEOTIDE SEQUENCE</scope>
    <source>
        <strain evidence="16">AVDCRST_MAG19</strain>
    </source>
</reference>
<proteinExistence type="inferred from homology"/>
<gene>
    <name evidence="16" type="ORF">AVDCRST_MAG19-5012</name>
</gene>
<evidence type="ECO:0000256" key="7">
    <source>
        <dbReference type="ARBA" id="ARBA00022723"/>
    </source>
</evidence>
<keyword evidence="9" id="KW-0560">Oxidoreductase</keyword>
<evidence type="ECO:0000256" key="2">
    <source>
        <dbReference type="ARBA" id="ARBA00001973"/>
    </source>
</evidence>
<evidence type="ECO:0000256" key="5">
    <source>
        <dbReference type="ARBA" id="ARBA00011882"/>
    </source>
</evidence>
<dbReference type="EC" id="1.7.2.1" evidence="5"/>
<dbReference type="InterPro" id="IPR008972">
    <property type="entry name" value="Cupredoxin"/>
</dbReference>
<comment type="subunit">
    <text evidence="4">Homotrimer.</text>
</comment>
<evidence type="ECO:0000256" key="10">
    <source>
        <dbReference type="ARBA" id="ARBA00023008"/>
    </source>
</evidence>
<comment type="catalytic activity">
    <reaction evidence="11">
        <text>nitric oxide + Fe(III)-[cytochrome c] + H2O = Fe(II)-[cytochrome c] + nitrite + 2 H(+)</text>
        <dbReference type="Rhea" id="RHEA:15233"/>
        <dbReference type="Rhea" id="RHEA-COMP:10350"/>
        <dbReference type="Rhea" id="RHEA-COMP:14399"/>
        <dbReference type="ChEBI" id="CHEBI:15377"/>
        <dbReference type="ChEBI" id="CHEBI:15378"/>
        <dbReference type="ChEBI" id="CHEBI:16301"/>
        <dbReference type="ChEBI" id="CHEBI:16480"/>
        <dbReference type="ChEBI" id="CHEBI:29033"/>
        <dbReference type="ChEBI" id="CHEBI:29034"/>
        <dbReference type="EC" id="1.7.2.1"/>
    </reaction>
</comment>
<evidence type="ECO:0000256" key="1">
    <source>
        <dbReference type="ARBA" id="ARBA00001960"/>
    </source>
</evidence>
<dbReference type="EMBL" id="CADCWL010000265">
    <property type="protein sequence ID" value="CAA9587038.1"/>
    <property type="molecule type" value="Genomic_DNA"/>
</dbReference>
<feature type="binding site" description="type 1 copper site" evidence="12">
    <location>
        <position position="201"/>
    </location>
    <ligand>
        <name>Cu cation</name>
        <dbReference type="ChEBI" id="CHEBI:23378"/>
        <label>1</label>
    </ligand>
</feature>